<dbReference type="EMBL" id="FQZG01000029">
    <property type="protein sequence ID" value="SHJ15551.1"/>
    <property type="molecule type" value="Genomic_DNA"/>
</dbReference>
<evidence type="ECO:0000256" key="7">
    <source>
        <dbReference type="ARBA" id="ARBA00023277"/>
    </source>
</evidence>
<feature type="domain" description="MalQ N-terminal beta-sandwich" evidence="11">
    <location>
        <begin position="69"/>
        <end position="159"/>
    </location>
</feature>
<evidence type="ECO:0000259" key="11">
    <source>
        <dbReference type="Pfam" id="PF21226"/>
    </source>
</evidence>
<evidence type="ECO:0000256" key="8">
    <source>
        <dbReference type="ARBA" id="ARBA00031423"/>
    </source>
</evidence>
<dbReference type="AlphaFoldDB" id="A0A1M6H050"/>
<evidence type="ECO:0000256" key="5">
    <source>
        <dbReference type="ARBA" id="ARBA00022676"/>
    </source>
</evidence>
<dbReference type="EC" id="2.4.1.25" evidence="3 10"/>
<dbReference type="GO" id="GO:0004134">
    <property type="term" value="F:4-alpha-glucanotransferase activity"/>
    <property type="evidence" value="ECO:0007669"/>
    <property type="project" value="UniProtKB-EC"/>
</dbReference>
<comment type="similarity">
    <text evidence="2 10">Belongs to the disproportionating enzyme family.</text>
</comment>
<keyword evidence="13" id="KW-1185">Reference proteome</keyword>
<reference evidence="12 13" key="1">
    <citation type="submission" date="2016-11" db="EMBL/GenBank/DDBJ databases">
        <authorList>
            <person name="Jaros S."/>
            <person name="Januszkiewicz K."/>
            <person name="Wedrychowicz H."/>
        </authorList>
    </citation>
    <scope>NUCLEOTIDE SEQUENCE [LARGE SCALE GENOMIC DNA]</scope>
    <source>
        <strain evidence="12 13">DSM 12906</strain>
    </source>
</reference>
<dbReference type="PANTHER" id="PTHR32438">
    <property type="entry name" value="4-ALPHA-GLUCANOTRANSFERASE DPE1, CHLOROPLASTIC/AMYLOPLASTIC"/>
    <property type="match status" value="1"/>
</dbReference>
<organism evidence="12 13">
    <name type="scientific">Tessaracoccus bendigoensis DSM 12906</name>
    <dbReference type="NCBI Taxonomy" id="1123357"/>
    <lineage>
        <taxon>Bacteria</taxon>
        <taxon>Bacillati</taxon>
        <taxon>Actinomycetota</taxon>
        <taxon>Actinomycetes</taxon>
        <taxon>Propionibacteriales</taxon>
        <taxon>Propionibacteriaceae</taxon>
        <taxon>Tessaracoccus</taxon>
    </lineage>
</organism>
<evidence type="ECO:0000313" key="12">
    <source>
        <dbReference type="EMBL" id="SHJ15551.1"/>
    </source>
</evidence>
<evidence type="ECO:0000313" key="13">
    <source>
        <dbReference type="Proteomes" id="UP000184512"/>
    </source>
</evidence>
<dbReference type="STRING" id="1123357.SAMN02745244_01845"/>
<comment type="catalytic activity">
    <reaction evidence="1 10">
        <text>Transfers a segment of a (1-&gt;4)-alpha-D-glucan to a new position in an acceptor, which may be glucose or a (1-&gt;4)-alpha-D-glucan.</text>
        <dbReference type="EC" id="2.4.1.25"/>
    </reaction>
</comment>
<dbReference type="Gene3D" id="3.20.20.80">
    <property type="entry name" value="Glycosidases"/>
    <property type="match status" value="1"/>
</dbReference>
<keyword evidence="6 10" id="KW-0808">Transferase</keyword>
<dbReference type="SUPFAM" id="SSF51445">
    <property type="entry name" value="(Trans)glycosidases"/>
    <property type="match status" value="1"/>
</dbReference>
<dbReference type="InterPro" id="IPR003385">
    <property type="entry name" value="Glyco_hydro_77"/>
</dbReference>
<evidence type="ECO:0000256" key="9">
    <source>
        <dbReference type="ARBA" id="ARBA00031501"/>
    </source>
</evidence>
<keyword evidence="5 10" id="KW-0328">Glycosyltransferase</keyword>
<accession>A0A1M6H050</accession>
<dbReference type="PANTHER" id="PTHR32438:SF5">
    <property type="entry name" value="4-ALPHA-GLUCANOTRANSFERASE DPE1, CHLOROPLASTIC_AMYLOPLASTIC"/>
    <property type="match status" value="1"/>
</dbReference>
<dbReference type="GO" id="GO:0005975">
    <property type="term" value="P:carbohydrate metabolic process"/>
    <property type="evidence" value="ECO:0007669"/>
    <property type="project" value="InterPro"/>
</dbReference>
<dbReference type="Pfam" id="PF21226">
    <property type="entry name" value="MalQ_N"/>
    <property type="match status" value="1"/>
</dbReference>
<protein>
    <recommendedName>
        <fullName evidence="4 10">4-alpha-glucanotransferase</fullName>
        <ecNumber evidence="3 10">2.4.1.25</ecNumber>
    </recommendedName>
    <alternativeName>
        <fullName evidence="8 10">Amylomaltase</fullName>
    </alternativeName>
    <alternativeName>
        <fullName evidence="9 10">Disproportionating enzyme</fullName>
    </alternativeName>
</protein>
<evidence type="ECO:0000256" key="4">
    <source>
        <dbReference type="ARBA" id="ARBA00020295"/>
    </source>
</evidence>
<evidence type="ECO:0000256" key="6">
    <source>
        <dbReference type="ARBA" id="ARBA00022679"/>
    </source>
</evidence>
<dbReference type="Proteomes" id="UP000184512">
    <property type="component" value="Unassembled WGS sequence"/>
</dbReference>
<keyword evidence="7 10" id="KW-0119">Carbohydrate metabolism</keyword>
<evidence type="ECO:0000256" key="3">
    <source>
        <dbReference type="ARBA" id="ARBA00012560"/>
    </source>
</evidence>
<evidence type="ECO:0000256" key="1">
    <source>
        <dbReference type="ARBA" id="ARBA00000439"/>
    </source>
</evidence>
<evidence type="ECO:0000256" key="2">
    <source>
        <dbReference type="ARBA" id="ARBA00005684"/>
    </source>
</evidence>
<sequence>MTDVFPGLAQLADRFGIAQEFWDWKGRHVSIPAATIIDVLRAFDVEASTPELADLALGELDDRRWRRTLPACTVVEEGSGVHIDVHVPAGTPLRVDVLLESGETRPAWQTENHAPDRRVDGRMVGEATFWLGADLPTGYHLIRATTTKGTQQGSLIVTPSFVGFPPAMRDQRVWGFGTQLYSVTSRESWGIGDLGDLSDLIIWSGTRQFAGYVLINPLHAAEPVPPLEPSPYLPASRRFVNPLYIRPEAIAEFASLRKAERREIRGLRKRARSVAEASGIIDRNSIWPLKLEALRIVFRTGMREARRIAYDDFRRREGAGLRNFAVWCVLCQEHGRHWDEWPAELRRPSSPEVARFADDHAEDVDFFEWLQWIAQSQVAEAQATSSQVGMPVGIVSDLAVGVHKFGAETWMMPDVFAHGMSVGAPPDQYNQAGQDWVQPPWRPDKLEELAYAPFRAMVSAALRGVGGVRVDHIIGLFRLWWVPEGGGPTVGTYVRNNHEAMVGILALEAQRAEALIVGEDLGTVEPWVRDYLARRGILGTSVLWFESDEHGQPLAADRWREYCMASVTTHDLPPTLGYLAGDHVRLRESLGLLTEPLEAELEHARREQAEWLGTLVDYGLLDEAKTDDQVEVLLALHRYLLRTPSKVLLANLTDAVGERRAQNQPGTIDEYPNWRVPLGDGDGERIQLEDVFRADLPRRLAAVMNGFDEQPESRWEG</sequence>
<dbReference type="InterPro" id="IPR017853">
    <property type="entry name" value="GH"/>
</dbReference>
<evidence type="ECO:0000256" key="10">
    <source>
        <dbReference type="RuleBase" id="RU361207"/>
    </source>
</evidence>
<dbReference type="InterPro" id="IPR048458">
    <property type="entry name" value="MalQ_N"/>
</dbReference>
<dbReference type="NCBIfam" id="TIGR00217">
    <property type="entry name" value="malQ"/>
    <property type="match status" value="1"/>
</dbReference>
<proteinExistence type="inferred from homology"/>
<dbReference type="Pfam" id="PF02446">
    <property type="entry name" value="Glyco_hydro_77"/>
    <property type="match status" value="1"/>
</dbReference>
<name>A0A1M6H050_9ACTN</name>
<gene>
    <name evidence="12" type="ORF">SAMN02745244_01845</name>
</gene>